<protein>
    <submittedName>
        <fullName evidence="1">Uncharacterized protein</fullName>
    </submittedName>
</protein>
<dbReference type="STRING" id="1116472.MGMO_92c00490"/>
<dbReference type="AlphaFoldDB" id="V5BZS9"/>
<accession>V5BZS9</accession>
<evidence type="ECO:0000313" key="2">
    <source>
        <dbReference type="Proteomes" id="UP000017842"/>
    </source>
</evidence>
<keyword evidence="2" id="KW-1185">Reference proteome</keyword>
<sequence length="32" mass="3909">MMILQSYIKEILDQLILFMVRQDRIFLNQASH</sequence>
<name>V5BZS9_9GAMM</name>
<gene>
    <name evidence="1" type="ORF">MGMO_92c00490</name>
</gene>
<dbReference type="EMBL" id="AYLO01000088">
    <property type="protein sequence ID" value="ESS71747.1"/>
    <property type="molecule type" value="Genomic_DNA"/>
</dbReference>
<comment type="caution">
    <text evidence="1">The sequence shown here is derived from an EMBL/GenBank/DDBJ whole genome shotgun (WGS) entry which is preliminary data.</text>
</comment>
<proteinExistence type="predicted"/>
<evidence type="ECO:0000313" key="1">
    <source>
        <dbReference type="EMBL" id="ESS71747.1"/>
    </source>
</evidence>
<organism evidence="1 2">
    <name type="scientific">Methyloglobulus morosus KoM1</name>
    <dbReference type="NCBI Taxonomy" id="1116472"/>
    <lineage>
        <taxon>Bacteria</taxon>
        <taxon>Pseudomonadati</taxon>
        <taxon>Pseudomonadota</taxon>
        <taxon>Gammaproteobacteria</taxon>
        <taxon>Methylococcales</taxon>
        <taxon>Methylococcaceae</taxon>
        <taxon>Methyloglobulus</taxon>
    </lineage>
</organism>
<reference evidence="1 2" key="1">
    <citation type="journal article" date="2013" name="Genome Announc.">
        <title>Draft Genome Sequence of the Methanotrophic Gammaproteobacterium Methyloglobulus morosus DSM 22980 Strain KoM1.</title>
        <authorList>
            <person name="Poehlein A."/>
            <person name="Deutzmann J.S."/>
            <person name="Daniel R."/>
            <person name="Simeonova D.D."/>
        </authorList>
    </citation>
    <scope>NUCLEOTIDE SEQUENCE [LARGE SCALE GENOMIC DNA]</scope>
    <source>
        <strain evidence="1 2">KoM1</strain>
    </source>
</reference>
<dbReference type="Proteomes" id="UP000017842">
    <property type="component" value="Unassembled WGS sequence"/>
</dbReference>